<accession>A0A4Z0F6L1</accession>
<evidence type="ECO:0000313" key="4">
    <source>
        <dbReference type="EMBL" id="TFZ81876.1"/>
    </source>
</evidence>
<name>A0A4Z0F6L1_9GAMM</name>
<keyword evidence="1" id="KW-0535">Nitrogen fixation</keyword>
<gene>
    <name evidence="4" type="ORF">E4680_10430</name>
</gene>
<dbReference type="Proteomes" id="UP000297890">
    <property type="component" value="Unassembled WGS sequence"/>
</dbReference>
<dbReference type="Pfam" id="PF05082">
    <property type="entry name" value="Rop-like"/>
    <property type="match status" value="1"/>
</dbReference>
<dbReference type="AlphaFoldDB" id="A0A4Z0F6L1"/>
<dbReference type="PIRSF" id="PIRSF037676">
    <property type="entry name" value="DUF683"/>
    <property type="match status" value="1"/>
</dbReference>
<reference evidence="4 5" key="1">
    <citation type="journal article" date="2019" name="ISME J.">
        <title>Candidatus Macondimonas diazotrophica, a novel gammaproteobacterial genus dominating crude-oil-contaminated coastal sediments.</title>
        <authorList>
            <person name="Karthikeyan S."/>
            <person name="Konstantinidis K."/>
        </authorList>
    </citation>
    <scope>NUCLEOTIDE SEQUENCE [LARGE SCALE GENOMIC DNA]</scope>
    <source>
        <strain evidence="4 5">KTK01</strain>
    </source>
</reference>
<evidence type="ECO:0000256" key="3">
    <source>
        <dbReference type="SAM" id="Coils"/>
    </source>
</evidence>
<dbReference type="InterPro" id="IPR007774">
    <property type="entry name" value="Put_N_fixation"/>
</dbReference>
<dbReference type="Gene3D" id="1.10.287.660">
    <property type="entry name" value="Helix hairpin bin"/>
    <property type="match status" value="1"/>
</dbReference>
<protein>
    <submittedName>
        <fullName evidence="4">Uncharacterized protein</fullName>
    </submittedName>
</protein>
<evidence type="ECO:0000256" key="2">
    <source>
        <dbReference type="ARBA" id="ARBA00044954"/>
    </source>
</evidence>
<feature type="coiled-coil region" evidence="3">
    <location>
        <begin position="4"/>
        <end position="31"/>
    </location>
</feature>
<proteinExistence type="inferred from homology"/>
<dbReference type="InterPro" id="IPR029012">
    <property type="entry name" value="Helix_hairpin_bin_sf"/>
</dbReference>
<dbReference type="RefSeq" id="WP_135282354.1">
    <property type="nucleotide sequence ID" value="NZ_SRIO01000014.1"/>
</dbReference>
<keyword evidence="5" id="KW-1185">Reference proteome</keyword>
<dbReference type="OrthoDB" id="3216579at2"/>
<sequence length="64" mass="7208">MENTDDLKAEIKRLNSRATALKMDLHDLAEDLPTGWERIMEVAGQTFTTYEQLAAAKSRLAQAE</sequence>
<keyword evidence="3" id="KW-0175">Coiled coil</keyword>
<evidence type="ECO:0000256" key="1">
    <source>
        <dbReference type="ARBA" id="ARBA00023231"/>
    </source>
</evidence>
<comment type="similarity">
    <text evidence="2">Belongs to the UPF0437 family.</text>
</comment>
<dbReference type="EMBL" id="SRIO01000014">
    <property type="protein sequence ID" value="TFZ81876.1"/>
    <property type="molecule type" value="Genomic_DNA"/>
</dbReference>
<organism evidence="4 5">
    <name type="scientific">Candidatus Macondimonas diazotrophica</name>
    <dbReference type="NCBI Taxonomy" id="2305248"/>
    <lineage>
        <taxon>Bacteria</taxon>
        <taxon>Pseudomonadati</taxon>
        <taxon>Pseudomonadota</taxon>
        <taxon>Gammaproteobacteria</taxon>
        <taxon>Chromatiales</taxon>
        <taxon>Ectothiorhodospiraceae</taxon>
        <taxon>Candidatus Macondimonas</taxon>
    </lineage>
</organism>
<comment type="caution">
    <text evidence="4">The sequence shown here is derived from an EMBL/GenBank/DDBJ whole genome shotgun (WGS) entry which is preliminary data.</text>
</comment>
<evidence type="ECO:0000313" key="5">
    <source>
        <dbReference type="Proteomes" id="UP000297890"/>
    </source>
</evidence>